<protein>
    <submittedName>
        <fullName evidence="1">Uncharacterized protein</fullName>
    </submittedName>
</protein>
<gene>
    <name evidence="1" type="ORF">L6164_020497</name>
</gene>
<comment type="caution">
    <text evidence="1">The sequence shown here is derived from an EMBL/GenBank/DDBJ whole genome shotgun (WGS) entry which is preliminary data.</text>
</comment>
<keyword evidence="2" id="KW-1185">Reference proteome</keyword>
<dbReference type="EMBL" id="CM039433">
    <property type="protein sequence ID" value="KAI4328113.1"/>
    <property type="molecule type" value="Genomic_DNA"/>
</dbReference>
<proteinExistence type="predicted"/>
<name>A0ACB9MWK6_BAUVA</name>
<reference evidence="1 2" key="1">
    <citation type="journal article" date="2022" name="DNA Res.">
        <title>Chromosomal-level genome assembly of the orchid tree Bauhinia variegata (Leguminosae; Cercidoideae) supports the allotetraploid origin hypothesis of Bauhinia.</title>
        <authorList>
            <person name="Zhong Y."/>
            <person name="Chen Y."/>
            <person name="Zheng D."/>
            <person name="Pang J."/>
            <person name="Liu Y."/>
            <person name="Luo S."/>
            <person name="Meng S."/>
            <person name="Qian L."/>
            <person name="Wei D."/>
            <person name="Dai S."/>
            <person name="Zhou R."/>
        </authorList>
    </citation>
    <scope>NUCLEOTIDE SEQUENCE [LARGE SCALE GENOMIC DNA]</scope>
    <source>
        <strain evidence="1">BV-YZ2020</strain>
    </source>
</reference>
<evidence type="ECO:0000313" key="2">
    <source>
        <dbReference type="Proteomes" id="UP000828941"/>
    </source>
</evidence>
<accession>A0ACB9MWK6</accession>
<sequence>MAEQFLKNHDLEVSSRPTLLGQQRLSCNGLDIRFSPYNEYWREIRKISAIHLFSLKRVSSFSSKQHSLSFDLTYNHIKAVVMDLFLVGTSTGAATVIWAMAELVKNPRTMNKAQADGRNWCGKKGFVEEDDIHKLSYLNAVIKNKFRTHPVGPLLYQEKQLKLLLQRVTRFKTRHWCYRICLGLSISVANVEIILANLLYKFDWEMPTGMKNEDIDTEMSPGLTQHKKNPLYLVAKNYE</sequence>
<organism evidence="1 2">
    <name type="scientific">Bauhinia variegata</name>
    <name type="common">Purple orchid tree</name>
    <name type="synonym">Phanera variegata</name>
    <dbReference type="NCBI Taxonomy" id="167791"/>
    <lineage>
        <taxon>Eukaryota</taxon>
        <taxon>Viridiplantae</taxon>
        <taxon>Streptophyta</taxon>
        <taxon>Embryophyta</taxon>
        <taxon>Tracheophyta</taxon>
        <taxon>Spermatophyta</taxon>
        <taxon>Magnoliopsida</taxon>
        <taxon>eudicotyledons</taxon>
        <taxon>Gunneridae</taxon>
        <taxon>Pentapetalae</taxon>
        <taxon>rosids</taxon>
        <taxon>fabids</taxon>
        <taxon>Fabales</taxon>
        <taxon>Fabaceae</taxon>
        <taxon>Cercidoideae</taxon>
        <taxon>Cercideae</taxon>
        <taxon>Bauhiniinae</taxon>
        <taxon>Bauhinia</taxon>
    </lineage>
</organism>
<evidence type="ECO:0000313" key="1">
    <source>
        <dbReference type="EMBL" id="KAI4328113.1"/>
    </source>
</evidence>
<dbReference type="Proteomes" id="UP000828941">
    <property type="component" value="Chromosome 8"/>
</dbReference>